<organism evidence="1">
    <name type="scientific">Sediminibacterium sp. KACHI17</name>
    <dbReference type="NCBI Taxonomy" id="1751071"/>
    <lineage>
        <taxon>Bacteria</taxon>
        <taxon>Pseudomonadati</taxon>
        <taxon>Bacteroidota</taxon>
        <taxon>Chitinophagia</taxon>
        <taxon>Chitinophagales</taxon>
        <taxon>Chitinophagaceae</taxon>
        <taxon>Sediminibacterium</taxon>
    </lineage>
</organism>
<dbReference type="GO" id="GO:0016020">
    <property type="term" value="C:membrane"/>
    <property type="evidence" value="ECO:0007669"/>
    <property type="project" value="InterPro"/>
</dbReference>
<dbReference type="InterPro" id="IPR043148">
    <property type="entry name" value="TagF_C"/>
</dbReference>
<dbReference type="AlphaFoldDB" id="A0AAT9GI57"/>
<gene>
    <name evidence="1" type="ORF">KACHI17_12480</name>
</gene>
<dbReference type="SUPFAM" id="SSF53756">
    <property type="entry name" value="UDP-Glycosyltransferase/glycogen phosphorylase"/>
    <property type="match status" value="1"/>
</dbReference>
<reference evidence="1" key="1">
    <citation type="submission" date="2024-02" db="EMBL/GenBank/DDBJ databases">
        <title>Sediminibacterium planktonica sp. nov. and Sediminibacterium longus sp. nov., isolated from surface lake and river water.</title>
        <authorList>
            <person name="Watanabe K."/>
            <person name="Takemine S."/>
            <person name="Ishii Y."/>
            <person name="Ogata Y."/>
            <person name="Shindo C."/>
            <person name="Suda W."/>
        </authorList>
    </citation>
    <scope>NUCLEOTIDE SEQUENCE</scope>
    <source>
        <strain evidence="1">KACHI17</strain>
    </source>
</reference>
<name>A0AAT9GI57_9BACT</name>
<protein>
    <recommendedName>
        <fullName evidence="2">Capsule polysaccharide biosynthesis protein</fullName>
    </recommendedName>
</protein>
<proteinExistence type="predicted"/>
<dbReference type="EMBL" id="AP029612">
    <property type="protein sequence ID" value="BFG70367.1"/>
    <property type="molecule type" value="Genomic_DNA"/>
</dbReference>
<accession>A0AAT9GI57</accession>
<evidence type="ECO:0000313" key="1">
    <source>
        <dbReference type="EMBL" id="BFG70367.1"/>
    </source>
</evidence>
<evidence type="ECO:0008006" key="2">
    <source>
        <dbReference type="Google" id="ProtNLM"/>
    </source>
</evidence>
<sequence>MNRNKRSKVTDGLHVSAEIVKKISEFLLSSGKNVSEEFAIEGVSFWIAAQPDLALHIFPPLLFKYTGNQYKIFHIKNWMKSIKYQFKEFKKIFSSHIDYSCSRSEKDIWLLLSTTDYIYRDTLQPLEDEILKSCPDIHVESYASMRKKKLHTYSLSEAGLIYKKYINYRREFKLKSDHFFKNDFNRLCSILPEISKINLYEAFYWFFNVFVQRNIINAIIAQYWFKYLKPKKIISGDVADPLNRIYTEVGKKAGISIIDLQFGIYDETSVEWMFCSATKIAVWGKYFSTLFEKVHYIDPDRLVVTGSPRFDYLVEEKQVGYSRNDSNANNRIQLLFASMYTSISDYDANYDVNSINAFKKIVIDTVKKFDKIHLVIKPHPLEDISWIADYDNENITILDKKSDIRKHILESDIFLTFGSTATFDALLRKKLILSADTPGLVWWDDIFLKYNASIPICSKAELISVLQNFINNRNIMLRENNSRISNFLSDKLFNNENKASLRVISLALNI</sequence>
<dbReference type="GO" id="GO:0047355">
    <property type="term" value="F:CDP-glycerol glycerophosphotransferase activity"/>
    <property type="evidence" value="ECO:0007669"/>
    <property type="project" value="InterPro"/>
</dbReference>
<dbReference type="Gene3D" id="3.40.50.12580">
    <property type="match status" value="1"/>
</dbReference>
<dbReference type="Pfam" id="PF04464">
    <property type="entry name" value="Glyphos_transf"/>
    <property type="match status" value="1"/>
</dbReference>
<dbReference type="InterPro" id="IPR007554">
    <property type="entry name" value="Glycerophosphate_synth"/>
</dbReference>
<dbReference type="RefSeq" id="WP_353550648.1">
    <property type="nucleotide sequence ID" value="NZ_AP029612.1"/>
</dbReference>